<dbReference type="RefSeq" id="WP_133417062.1">
    <property type="nucleotide sequence ID" value="NZ_SCWD01000001.1"/>
</dbReference>
<dbReference type="Proteomes" id="UP000295280">
    <property type="component" value="Unassembled WGS sequence"/>
</dbReference>
<evidence type="ECO:0000256" key="7">
    <source>
        <dbReference type="ARBA" id="ARBA00023315"/>
    </source>
</evidence>
<reference evidence="10 11" key="1">
    <citation type="submission" date="2019-01" db="EMBL/GenBank/DDBJ databases">
        <title>Draft genome sequences of the type strains of six Macrococcus species.</title>
        <authorList>
            <person name="Mazhar S."/>
            <person name="Altermann E."/>
            <person name="Hill C."/>
            <person name="Mcauliffe O."/>
        </authorList>
    </citation>
    <scope>NUCLEOTIDE SEQUENCE [LARGE SCALE GENOMIC DNA]</scope>
    <source>
        <strain evidence="10 11">ATCC 51828</strain>
    </source>
</reference>
<dbReference type="SUPFAM" id="SSF55729">
    <property type="entry name" value="Acyl-CoA N-acyltransferases (Nat)"/>
    <property type="match status" value="2"/>
</dbReference>
<dbReference type="InterPro" id="IPR003447">
    <property type="entry name" value="FEMABX"/>
</dbReference>
<dbReference type="GO" id="GO:0071555">
    <property type="term" value="P:cell wall organization"/>
    <property type="evidence" value="ECO:0007669"/>
    <property type="project" value="UniProtKB-KW"/>
</dbReference>
<comment type="caution">
    <text evidence="10">The sequence shown here is derived from an EMBL/GenBank/DDBJ whole genome shotgun (WGS) entry which is preliminary data.</text>
</comment>
<evidence type="ECO:0000256" key="3">
    <source>
        <dbReference type="ARBA" id="ARBA00022490"/>
    </source>
</evidence>
<keyword evidence="8" id="KW-0961">Cell wall biogenesis/degradation</keyword>
<keyword evidence="11" id="KW-1185">Reference proteome</keyword>
<dbReference type="PROSITE" id="PS51191">
    <property type="entry name" value="FEMABX"/>
    <property type="match status" value="1"/>
</dbReference>
<keyword evidence="9" id="KW-0175">Coiled coil</keyword>
<dbReference type="GO" id="GO:0005737">
    <property type="term" value="C:cytoplasm"/>
    <property type="evidence" value="ECO:0007669"/>
    <property type="project" value="UniProtKB-SubCell"/>
</dbReference>
<comment type="subcellular location">
    <subcellularLocation>
        <location evidence="1">Cytoplasm</location>
    </subcellularLocation>
</comment>
<dbReference type="Gene3D" id="1.20.58.90">
    <property type="match status" value="1"/>
</dbReference>
<protein>
    <submittedName>
        <fullName evidence="10">Aminoacyltransferase</fullName>
    </submittedName>
</protein>
<name>A0A9Q8CMN3_9STAP</name>
<dbReference type="GO" id="GO:0009252">
    <property type="term" value="P:peptidoglycan biosynthetic process"/>
    <property type="evidence" value="ECO:0007669"/>
    <property type="project" value="UniProtKB-KW"/>
</dbReference>
<keyword evidence="6" id="KW-0573">Peptidoglycan synthesis</keyword>
<evidence type="ECO:0000313" key="11">
    <source>
        <dbReference type="Proteomes" id="UP000295280"/>
    </source>
</evidence>
<evidence type="ECO:0000256" key="8">
    <source>
        <dbReference type="ARBA" id="ARBA00023316"/>
    </source>
</evidence>
<dbReference type="GO" id="GO:0016755">
    <property type="term" value="F:aminoacyltransferase activity"/>
    <property type="evidence" value="ECO:0007669"/>
    <property type="project" value="InterPro"/>
</dbReference>
<organism evidence="10 11">
    <name type="scientific">Macrococcus carouselicus</name>
    <dbReference type="NCBI Taxonomy" id="69969"/>
    <lineage>
        <taxon>Bacteria</taxon>
        <taxon>Bacillati</taxon>
        <taxon>Bacillota</taxon>
        <taxon>Bacilli</taxon>
        <taxon>Bacillales</taxon>
        <taxon>Staphylococcaceae</taxon>
        <taxon>Macrococcus</taxon>
    </lineage>
</organism>
<sequence>MQFTELTAKEYKAYMANTPNMSHYFQMAENIANREEEKSPVVLLGVKENGKVIAASLFSKIPTFGSYMYYSNRGPVLDTTNTALIRFYFQSLDKYLKQHQCLSVKIDPYWIYRTYDKDVNPKTEGNDELVQLMQSLGYVHGGFTTGYSHTQVRWMSVLYLENETPQTLMKQFDSQRKRNIKKAQKFGVKVRLLQEEEIDIFLSLYRETEERTGFIARDDDYFRRFKRHYGSKAIMPLAYIDLDEHIADLTAEQLDLESRHDKMMLTDNKSDKQLKKLSELDEQLKKLQQNILDMNELKKTDGNILNLASGMFFENNFEINYFSGGSSNKYSQFMGPYAMHWFMINYCFEHHFNRYNFYGVSGDFTENGEDYGVYRFKRGFNAQIEELVGDFTKTINKPKETLYKTVTKAGIGVRKIKNIITKNK</sequence>
<proteinExistence type="inferred from homology"/>
<keyword evidence="3" id="KW-0963">Cytoplasm</keyword>
<dbReference type="InterPro" id="IPR050644">
    <property type="entry name" value="PG_Glycine_Bridge_Synth"/>
</dbReference>
<accession>A0A9Q8CMN3</accession>
<evidence type="ECO:0000256" key="4">
    <source>
        <dbReference type="ARBA" id="ARBA00022679"/>
    </source>
</evidence>
<dbReference type="AlphaFoldDB" id="A0A9Q8CMN3"/>
<dbReference type="EMBL" id="SCWD01000001">
    <property type="protein sequence ID" value="TDM04201.1"/>
    <property type="molecule type" value="Genomic_DNA"/>
</dbReference>
<evidence type="ECO:0000256" key="6">
    <source>
        <dbReference type="ARBA" id="ARBA00022984"/>
    </source>
</evidence>
<keyword evidence="7" id="KW-0012">Acyltransferase</keyword>
<feature type="coiled-coil region" evidence="9">
    <location>
        <begin position="270"/>
        <end position="300"/>
    </location>
</feature>
<keyword evidence="5" id="KW-0133">Cell shape</keyword>
<dbReference type="PANTHER" id="PTHR36174:SF2">
    <property type="entry name" value="AMINOACYLTRANSFERASE FEMA"/>
    <property type="match status" value="1"/>
</dbReference>
<evidence type="ECO:0000256" key="9">
    <source>
        <dbReference type="SAM" id="Coils"/>
    </source>
</evidence>
<dbReference type="PANTHER" id="PTHR36174">
    <property type="entry name" value="LIPID II:GLYCINE GLYCYLTRANSFERASE"/>
    <property type="match status" value="1"/>
</dbReference>
<dbReference type="Gene3D" id="3.40.630.30">
    <property type="match status" value="2"/>
</dbReference>
<dbReference type="OrthoDB" id="2173585at2"/>
<evidence type="ECO:0000256" key="2">
    <source>
        <dbReference type="ARBA" id="ARBA00009943"/>
    </source>
</evidence>
<dbReference type="Pfam" id="PF02388">
    <property type="entry name" value="FemAB"/>
    <property type="match status" value="1"/>
</dbReference>
<dbReference type="InterPro" id="IPR016181">
    <property type="entry name" value="Acyl_CoA_acyltransferase"/>
</dbReference>
<evidence type="ECO:0000313" key="10">
    <source>
        <dbReference type="EMBL" id="TDM04201.1"/>
    </source>
</evidence>
<evidence type="ECO:0000256" key="5">
    <source>
        <dbReference type="ARBA" id="ARBA00022960"/>
    </source>
</evidence>
<gene>
    <name evidence="10" type="ORF">ERX40_03260</name>
</gene>
<keyword evidence="4" id="KW-0808">Transferase</keyword>
<evidence type="ECO:0000256" key="1">
    <source>
        <dbReference type="ARBA" id="ARBA00004496"/>
    </source>
</evidence>
<comment type="similarity">
    <text evidence="2">Belongs to the FemABX family.</text>
</comment>
<dbReference type="GO" id="GO:0008360">
    <property type="term" value="P:regulation of cell shape"/>
    <property type="evidence" value="ECO:0007669"/>
    <property type="project" value="UniProtKB-KW"/>
</dbReference>